<gene>
    <name evidence="11" type="primary">rpoN</name>
    <name evidence="11" type="ORF">D7Z54_00265</name>
</gene>
<keyword evidence="7" id="KW-0238">DNA-binding</keyword>
<dbReference type="GO" id="GO:0001216">
    <property type="term" value="F:DNA-binding transcription activator activity"/>
    <property type="evidence" value="ECO:0007669"/>
    <property type="project" value="InterPro"/>
</dbReference>
<dbReference type="GO" id="GO:0000428">
    <property type="term" value="C:DNA-directed RNA polymerase complex"/>
    <property type="evidence" value="ECO:0007669"/>
    <property type="project" value="UniProtKB-KW"/>
</dbReference>
<dbReference type="InterPro" id="IPR007634">
    <property type="entry name" value="RNA_pol_sigma_54_DNA-bd"/>
</dbReference>
<dbReference type="PANTHER" id="PTHR32248">
    <property type="entry name" value="RNA POLYMERASE SIGMA-54 FACTOR"/>
    <property type="match status" value="1"/>
</dbReference>
<evidence type="ECO:0000259" key="9">
    <source>
        <dbReference type="Pfam" id="PF04552"/>
    </source>
</evidence>
<dbReference type="PROSITE" id="PS50044">
    <property type="entry name" value="SIGMA54_3"/>
    <property type="match status" value="1"/>
</dbReference>
<keyword evidence="2" id="KW-0240">DNA-directed RNA polymerase</keyword>
<comment type="caution">
    <text evidence="11">The sequence shown here is derived from an EMBL/GenBank/DDBJ whole genome shotgun (WGS) entry which is preliminary data.</text>
</comment>
<feature type="domain" description="RNA polymerase sigma factor 54 DNA-binding" evidence="9">
    <location>
        <begin position="289"/>
        <end position="448"/>
    </location>
</feature>
<evidence type="ECO:0000256" key="4">
    <source>
        <dbReference type="ARBA" id="ARBA00022695"/>
    </source>
</evidence>
<accession>A0A3R9Q7M3</accession>
<dbReference type="PANTHER" id="PTHR32248:SF4">
    <property type="entry name" value="RNA POLYMERASE SIGMA-54 FACTOR"/>
    <property type="match status" value="1"/>
</dbReference>
<keyword evidence="12" id="KW-1185">Reference proteome</keyword>
<keyword evidence="5" id="KW-0805">Transcription regulation</keyword>
<dbReference type="PIRSF" id="PIRSF000774">
    <property type="entry name" value="RpoN"/>
    <property type="match status" value="1"/>
</dbReference>
<evidence type="ECO:0000256" key="7">
    <source>
        <dbReference type="ARBA" id="ARBA00023125"/>
    </source>
</evidence>
<evidence type="ECO:0000313" key="12">
    <source>
        <dbReference type="Proteomes" id="UP000275076"/>
    </source>
</evidence>
<dbReference type="GO" id="GO:0016779">
    <property type="term" value="F:nucleotidyltransferase activity"/>
    <property type="evidence" value="ECO:0007669"/>
    <property type="project" value="UniProtKB-KW"/>
</dbReference>
<name>A0A3R9Q7M3_9BACI</name>
<dbReference type="Pfam" id="PF04552">
    <property type="entry name" value="Sigma54_DBD"/>
    <property type="match status" value="1"/>
</dbReference>
<proteinExistence type="inferred from homology"/>
<comment type="similarity">
    <text evidence="1">Belongs to the sigma-54 factor family.</text>
</comment>
<evidence type="ECO:0000256" key="8">
    <source>
        <dbReference type="ARBA" id="ARBA00023163"/>
    </source>
</evidence>
<evidence type="ECO:0000256" key="3">
    <source>
        <dbReference type="ARBA" id="ARBA00022679"/>
    </source>
</evidence>
<keyword evidence="4" id="KW-0548">Nucleotidyltransferase</keyword>
<dbReference type="GO" id="GO:0016987">
    <property type="term" value="F:sigma factor activity"/>
    <property type="evidence" value="ECO:0007669"/>
    <property type="project" value="UniProtKB-KW"/>
</dbReference>
<reference evidence="11 12" key="1">
    <citation type="submission" date="2018-10" db="EMBL/GenBank/DDBJ databases">
        <title>Draft genome sequence of Bacillus salarius IM0101, isolated from a hypersaline soil in Inner Mongolia, China.</title>
        <authorList>
            <person name="Yamprayoonswat W."/>
            <person name="Boonvisut S."/>
            <person name="Jumpathong W."/>
            <person name="Sittihan S."/>
            <person name="Ruangsuj P."/>
            <person name="Wanthongcharoen S."/>
            <person name="Thongpramul N."/>
            <person name="Pimmason S."/>
            <person name="Yu B."/>
            <person name="Yasawong M."/>
        </authorList>
    </citation>
    <scope>NUCLEOTIDE SEQUENCE [LARGE SCALE GENOMIC DNA]</scope>
    <source>
        <strain evidence="11 12">IM0101</strain>
    </source>
</reference>
<dbReference type="EMBL" id="RBVX01000001">
    <property type="protein sequence ID" value="RSL35408.1"/>
    <property type="molecule type" value="Genomic_DNA"/>
</dbReference>
<evidence type="ECO:0000256" key="1">
    <source>
        <dbReference type="ARBA" id="ARBA00008798"/>
    </source>
</evidence>
<dbReference type="Proteomes" id="UP000275076">
    <property type="component" value="Unassembled WGS sequence"/>
</dbReference>
<sequence>MDIGLYQQQSMKLVMTQELRQAISLLQLSTHELTNYIEEAALENPLMELERQEPMMHTIHEAYNMPVMWHDEPPEMQEKEDHRDFSMFDQVGDDNIGISDYLIEQIRLMPLNELEMKQLKHLAGNVGDNGYLEGSYKEAAKVFSISPEQYEDLVVTLQTLEPAGVAARSLQECLMLQLKRMSPRNELAEKVVAAGLEELGTRNWKNLATELNVSLKDIQKVYDDIQQLHPYPGSPFDVEKPVWLVPDVYIEKDGSEFCVRLHDDSLPKIRLNDQYRQLLESKEEGEATEYAQKKYKQLTWILKSIDQRQQTIRNVTEAIVEFQYDFFKDGSNEMKPLTLKDVADKADVHESTVSRTTTNKYVQTPHGLFELKHFFSTGVSSLDGEQTSTLAIKNMIHDLVNQEEKQAPLSDQKISTQLESDKGISISRRAVAKYRDELNIPSSSKRKRYV</sequence>
<dbReference type="InterPro" id="IPR000394">
    <property type="entry name" value="RNA_pol_sigma_54"/>
</dbReference>
<evidence type="ECO:0000256" key="5">
    <source>
        <dbReference type="ARBA" id="ARBA00023015"/>
    </source>
</evidence>
<evidence type="ECO:0000256" key="6">
    <source>
        <dbReference type="ARBA" id="ARBA00023082"/>
    </source>
</evidence>
<keyword evidence="6" id="KW-0731">Sigma factor</keyword>
<evidence type="ECO:0000313" key="11">
    <source>
        <dbReference type="EMBL" id="RSL35408.1"/>
    </source>
</evidence>
<dbReference type="NCBIfam" id="TIGR02395">
    <property type="entry name" value="rpoN_sigma"/>
    <property type="match status" value="1"/>
</dbReference>
<dbReference type="OrthoDB" id="9814402at2"/>
<dbReference type="AlphaFoldDB" id="A0A3R9Q7M3"/>
<dbReference type="Gene3D" id="1.10.10.1330">
    <property type="entry name" value="RNA polymerase sigma-54 factor, core-binding domain"/>
    <property type="match status" value="1"/>
</dbReference>
<evidence type="ECO:0000259" key="10">
    <source>
        <dbReference type="Pfam" id="PF04963"/>
    </source>
</evidence>
<keyword evidence="8" id="KW-0804">Transcription</keyword>
<organism evidence="11 12">
    <name type="scientific">Salibacterium salarium</name>
    <dbReference type="NCBI Taxonomy" id="284579"/>
    <lineage>
        <taxon>Bacteria</taxon>
        <taxon>Bacillati</taxon>
        <taxon>Bacillota</taxon>
        <taxon>Bacilli</taxon>
        <taxon>Bacillales</taxon>
        <taxon>Bacillaceae</taxon>
    </lineage>
</organism>
<dbReference type="PRINTS" id="PR00045">
    <property type="entry name" value="SIGMA54FCT"/>
</dbReference>
<protein>
    <submittedName>
        <fullName evidence="11">RNA polymerase sigma-54 factor</fullName>
    </submittedName>
</protein>
<dbReference type="InterPro" id="IPR007046">
    <property type="entry name" value="RNA_pol_sigma_54_core-bd"/>
</dbReference>
<dbReference type="Gene3D" id="1.10.10.60">
    <property type="entry name" value="Homeodomain-like"/>
    <property type="match status" value="1"/>
</dbReference>
<dbReference type="GO" id="GO:0006352">
    <property type="term" value="P:DNA-templated transcription initiation"/>
    <property type="evidence" value="ECO:0007669"/>
    <property type="project" value="InterPro"/>
</dbReference>
<dbReference type="InterPro" id="IPR038709">
    <property type="entry name" value="RpoN_core-bd_sf"/>
</dbReference>
<dbReference type="Pfam" id="PF00309">
    <property type="entry name" value="Sigma54_AID"/>
    <property type="match status" value="1"/>
</dbReference>
<dbReference type="Pfam" id="PF04963">
    <property type="entry name" value="Sigma54_CBD"/>
    <property type="match status" value="1"/>
</dbReference>
<dbReference type="GO" id="GO:0003677">
    <property type="term" value="F:DNA binding"/>
    <property type="evidence" value="ECO:0007669"/>
    <property type="project" value="UniProtKB-KW"/>
</dbReference>
<feature type="domain" description="RNA polymerase sigma factor 54 core-binding" evidence="10">
    <location>
        <begin position="94"/>
        <end position="275"/>
    </location>
</feature>
<evidence type="ECO:0000256" key="2">
    <source>
        <dbReference type="ARBA" id="ARBA00022478"/>
    </source>
</evidence>
<keyword evidence="3" id="KW-0808">Transferase</keyword>